<evidence type="ECO:0000313" key="2">
    <source>
        <dbReference type="EMBL" id="EEQ47829.1"/>
    </source>
</evidence>
<keyword evidence="3" id="KW-1185">Reference proteome</keyword>
<proteinExistence type="predicted"/>
<sequence length="217" mass="23845">MKEIDKKVISSKIRFPVIVVGVFVAAILAALYFATFGRMAKADPAESIQLYCDAFVRQDEEAQKQLASYGASTDAFNMKAAFANALQTAGANLSPEEAAEIGDAYMESLQNAAIETAVSNQGENRATVEVTVTRFNIMGAREKATSLMRSRMKLDATPEELRRTAVDATADAYRELQPMGTATFYVPVRYNEKTRIWDPADPVQFGFDLSKQTMGVE</sequence>
<accession>C4V5R2</accession>
<gene>
    <name evidence="2" type="ORF">HMPREF0908_1856</name>
</gene>
<keyword evidence="1" id="KW-1133">Transmembrane helix</keyword>
<organism evidence="2 3">
    <name type="scientific">Selenomonas flueggei ATCC 43531</name>
    <dbReference type="NCBI Taxonomy" id="638302"/>
    <lineage>
        <taxon>Bacteria</taxon>
        <taxon>Bacillati</taxon>
        <taxon>Bacillota</taxon>
        <taxon>Negativicutes</taxon>
        <taxon>Selenomonadales</taxon>
        <taxon>Selenomonadaceae</taxon>
        <taxon>Selenomonas</taxon>
    </lineage>
</organism>
<keyword evidence="1" id="KW-0812">Transmembrane</keyword>
<evidence type="ECO:0000313" key="3">
    <source>
        <dbReference type="Proteomes" id="UP000005309"/>
    </source>
</evidence>
<comment type="caution">
    <text evidence="2">The sequence shown here is derived from an EMBL/GenBank/DDBJ whole genome shotgun (WGS) entry which is preliminary data.</text>
</comment>
<dbReference type="HOGENOM" id="CLU_1304172_0_0_9"/>
<dbReference type="EMBL" id="ACLA01000032">
    <property type="protein sequence ID" value="EEQ47829.1"/>
    <property type="molecule type" value="Genomic_DNA"/>
</dbReference>
<reference evidence="2 3" key="1">
    <citation type="submission" date="2009-04" db="EMBL/GenBank/DDBJ databases">
        <authorList>
            <person name="Qin X."/>
            <person name="Bachman B."/>
            <person name="Battles P."/>
            <person name="Bell A."/>
            <person name="Bess C."/>
            <person name="Bickham C."/>
            <person name="Chaboub L."/>
            <person name="Chen D."/>
            <person name="Coyle M."/>
            <person name="Deiros D.R."/>
            <person name="Dinh H."/>
            <person name="Forbes L."/>
            <person name="Fowler G."/>
            <person name="Francisco L."/>
            <person name="Fu Q."/>
            <person name="Gubbala S."/>
            <person name="Hale W."/>
            <person name="Han Y."/>
            <person name="Hemphill L."/>
            <person name="Highlander S.K."/>
            <person name="Hirani K."/>
            <person name="Hogues M."/>
            <person name="Jackson L."/>
            <person name="Jakkamsetti A."/>
            <person name="Javaid M."/>
            <person name="Jiang H."/>
            <person name="Korchina V."/>
            <person name="Kovar C."/>
            <person name="Lara F."/>
            <person name="Lee S."/>
            <person name="Mata R."/>
            <person name="Mathew T."/>
            <person name="Moen C."/>
            <person name="Morales K."/>
            <person name="Munidasa M."/>
            <person name="Nazareth L."/>
            <person name="Ngo R."/>
            <person name="Nguyen L."/>
            <person name="Okwuonu G."/>
            <person name="Ongeri F."/>
            <person name="Patil S."/>
            <person name="Petrosino J."/>
            <person name="Pham C."/>
            <person name="Pham P."/>
            <person name="Pu L.-L."/>
            <person name="Puazo M."/>
            <person name="Raj R."/>
            <person name="Reid J."/>
            <person name="Rouhana J."/>
            <person name="Saada N."/>
            <person name="Shang Y."/>
            <person name="Simmons D."/>
            <person name="Thornton R."/>
            <person name="Warren J."/>
            <person name="Weissenberger G."/>
            <person name="Zhang J."/>
            <person name="Zhang L."/>
            <person name="Zhou C."/>
            <person name="Zhu D."/>
            <person name="Muzny D."/>
            <person name="Worley K."/>
            <person name="Gibbs R."/>
        </authorList>
    </citation>
    <scope>NUCLEOTIDE SEQUENCE [LARGE SCALE GENOMIC DNA]</scope>
    <source>
        <strain evidence="2 3">ATCC 43531</strain>
    </source>
</reference>
<keyword evidence="1" id="KW-0472">Membrane</keyword>
<feature type="transmembrane region" description="Helical" evidence="1">
    <location>
        <begin position="12"/>
        <end position="34"/>
    </location>
</feature>
<protein>
    <submittedName>
        <fullName evidence="2">Uncharacterized protein</fullName>
    </submittedName>
</protein>
<evidence type="ECO:0000256" key="1">
    <source>
        <dbReference type="SAM" id="Phobius"/>
    </source>
</evidence>
<name>C4V5R2_9FIRM</name>
<dbReference type="AlphaFoldDB" id="C4V5R2"/>
<dbReference type="Proteomes" id="UP000005309">
    <property type="component" value="Unassembled WGS sequence"/>
</dbReference>